<dbReference type="InterPro" id="IPR036259">
    <property type="entry name" value="MFS_trans_sf"/>
</dbReference>
<keyword evidence="4 7" id="KW-0812">Transmembrane</keyword>
<evidence type="ECO:0000313" key="9">
    <source>
        <dbReference type="EMBL" id="TKG70654.1"/>
    </source>
</evidence>
<gene>
    <name evidence="9" type="ORF">FCN18_17170</name>
</gene>
<keyword evidence="2" id="KW-0813">Transport</keyword>
<dbReference type="PRINTS" id="PR01036">
    <property type="entry name" value="TCRTETB"/>
</dbReference>
<organism evidence="9 10">
    <name type="scientific">Prauserella endophytica</name>
    <dbReference type="NCBI Taxonomy" id="1592324"/>
    <lineage>
        <taxon>Bacteria</taxon>
        <taxon>Bacillati</taxon>
        <taxon>Actinomycetota</taxon>
        <taxon>Actinomycetes</taxon>
        <taxon>Pseudonocardiales</taxon>
        <taxon>Pseudonocardiaceae</taxon>
        <taxon>Prauserella</taxon>
        <taxon>Prauserella coralliicola group</taxon>
    </lineage>
</organism>
<evidence type="ECO:0000256" key="7">
    <source>
        <dbReference type="SAM" id="Phobius"/>
    </source>
</evidence>
<evidence type="ECO:0000256" key="2">
    <source>
        <dbReference type="ARBA" id="ARBA00022448"/>
    </source>
</evidence>
<dbReference type="PANTHER" id="PTHR42718">
    <property type="entry name" value="MAJOR FACILITATOR SUPERFAMILY MULTIDRUG TRANSPORTER MFSC"/>
    <property type="match status" value="1"/>
</dbReference>
<dbReference type="CDD" id="cd17321">
    <property type="entry name" value="MFS_MMR_MDR_like"/>
    <property type="match status" value="1"/>
</dbReference>
<feature type="transmembrane region" description="Helical" evidence="7">
    <location>
        <begin position="37"/>
        <end position="55"/>
    </location>
</feature>
<feature type="transmembrane region" description="Helical" evidence="7">
    <location>
        <begin position="322"/>
        <end position="340"/>
    </location>
</feature>
<keyword evidence="6 7" id="KW-0472">Membrane</keyword>
<evidence type="ECO:0000256" key="1">
    <source>
        <dbReference type="ARBA" id="ARBA00004651"/>
    </source>
</evidence>
<evidence type="ECO:0000259" key="8">
    <source>
        <dbReference type="PROSITE" id="PS50850"/>
    </source>
</evidence>
<dbReference type="InterPro" id="IPR020846">
    <property type="entry name" value="MFS_dom"/>
</dbReference>
<feature type="transmembrane region" description="Helical" evidence="7">
    <location>
        <begin position="293"/>
        <end position="310"/>
    </location>
</feature>
<dbReference type="PROSITE" id="PS50850">
    <property type="entry name" value="MFS"/>
    <property type="match status" value="1"/>
</dbReference>
<keyword evidence="5 7" id="KW-1133">Transmembrane helix</keyword>
<evidence type="ECO:0000256" key="6">
    <source>
        <dbReference type="ARBA" id="ARBA00023136"/>
    </source>
</evidence>
<dbReference type="EMBL" id="SWMS01000008">
    <property type="protein sequence ID" value="TKG70654.1"/>
    <property type="molecule type" value="Genomic_DNA"/>
</dbReference>
<sequence>MLGLACAAQAMVGLDIAIVNVALPSIQRDLGVSQGTVQWVVVAYGLVIGGFLLVGGRMTDLLGRRRIFLAGLSLFTTASLVAGLAQHGGVLITARGLQGLGGALIAPAALSLVAATFQEGRERNRAFGIFAAVGGAAGTVGVVASGLIAAGPGWRWAFFINVPVGLVLVALAITCLNADVARGRSGRLDVAGASAATGGLLTSVYALHHAATHGWASVSTLAWFLAAGALMAAFVLIERRSPAPLVPGRTLRNRTLVAANLTALLAFGAFFSFIFLGSLLMQQGLGYSPMETGLAWLATTMTEFGTASAAGRLTAVMSVRRMLVTGLTLLAVAMAWLTQVSADGDYLIGLLPAFLLAGIGFGLCVPSLQIGALSGVTEAESGVASGLIETTREIGAAAGVAVVATVLVAGTGLDGFRTAFAAIGVLAGLGVVTAMIGFRRSSDL</sequence>
<feature type="transmembrane region" description="Helical" evidence="7">
    <location>
        <begin position="419"/>
        <end position="438"/>
    </location>
</feature>
<accession>A0ABY2S4B3</accession>
<proteinExistence type="predicted"/>
<keyword evidence="10" id="KW-1185">Reference proteome</keyword>
<reference evidence="9 10" key="1">
    <citation type="journal article" date="2015" name="Antonie Van Leeuwenhoek">
        <title>Prauserella endophytica sp. nov., an endophytic actinobacterium isolated from Tamarix taklamakanensis.</title>
        <authorList>
            <person name="Liu J.M."/>
            <person name="Habden X."/>
            <person name="Guo L."/>
            <person name="Tuo L."/>
            <person name="Jiang Z.K."/>
            <person name="Liu S.W."/>
            <person name="Liu X.F."/>
            <person name="Chen L."/>
            <person name="Li R.F."/>
            <person name="Zhang Y.Q."/>
            <person name="Sun C.H."/>
        </authorList>
    </citation>
    <scope>NUCLEOTIDE SEQUENCE [LARGE SCALE GENOMIC DNA]</scope>
    <source>
        <strain evidence="9 10">CGMCC 4.7182</strain>
    </source>
</reference>
<evidence type="ECO:0000256" key="4">
    <source>
        <dbReference type="ARBA" id="ARBA00022692"/>
    </source>
</evidence>
<feature type="transmembrane region" description="Helical" evidence="7">
    <location>
        <begin position="156"/>
        <end position="176"/>
    </location>
</feature>
<keyword evidence="3" id="KW-1003">Cell membrane</keyword>
<dbReference type="Pfam" id="PF07690">
    <property type="entry name" value="MFS_1"/>
    <property type="match status" value="1"/>
</dbReference>
<feature type="transmembrane region" description="Helical" evidence="7">
    <location>
        <begin position="129"/>
        <end position="150"/>
    </location>
</feature>
<protein>
    <submittedName>
        <fullName evidence="9">MFS transporter</fullName>
    </submittedName>
</protein>
<evidence type="ECO:0000256" key="5">
    <source>
        <dbReference type="ARBA" id="ARBA00022989"/>
    </source>
</evidence>
<dbReference type="Proteomes" id="UP000309992">
    <property type="component" value="Unassembled WGS sequence"/>
</dbReference>
<dbReference type="Gene3D" id="1.20.1720.10">
    <property type="entry name" value="Multidrug resistance protein D"/>
    <property type="match status" value="1"/>
</dbReference>
<feature type="domain" description="Major facilitator superfamily (MFS) profile" evidence="8">
    <location>
        <begin position="1"/>
        <end position="442"/>
    </location>
</feature>
<comment type="caution">
    <text evidence="9">The sequence shown here is derived from an EMBL/GenBank/DDBJ whole genome shotgun (WGS) entry which is preliminary data.</text>
</comment>
<feature type="transmembrane region" description="Helical" evidence="7">
    <location>
        <begin position="214"/>
        <end position="237"/>
    </location>
</feature>
<feature type="transmembrane region" description="Helical" evidence="7">
    <location>
        <begin position="257"/>
        <end position="281"/>
    </location>
</feature>
<feature type="transmembrane region" description="Helical" evidence="7">
    <location>
        <begin position="97"/>
        <end position="117"/>
    </location>
</feature>
<dbReference type="Gene3D" id="1.20.1250.20">
    <property type="entry name" value="MFS general substrate transporter like domains"/>
    <property type="match status" value="1"/>
</dbReference>
<feature type="transmembrane region" description="Helical" evidence="7">
    <location>
        <begin position="188"/>
        <end position="208"/>
    </location>
</feature>
<dbReference type="PANTHER" id="PTHR42718:SF46">
    <property type="entry name" value="BLR6921 PROTEIN"/>
    <property type="match status" value="1"/>
</dbReference>
<dbReference type="SUPFAM" id="SSF103473">
    <property type="entry name" value="MFS general substrate transporter"/>
    <property type="match status" value="1"/>
</dbReference>
<feature type="transmembrane region" description="Helical" evidence="7">
    <location>
        <begin position="67"/>
        <end position="85"/>
    </location>
</feature>
<comment type="subcellular location">
    <subcellularLocation>
        <location evidence="1">Cell membrane</location>
        <topology evidence="1">Multi-pass membrane protein</topology>
    </subcellularLocation>
</comment>
<evidence type="ECO:0000313" key="10">
    <source>
        <dbReference type="Proteomes" id="UP000309992"/>
    </source>
</evidence>
<feature type="transmembrane region" description="Helical" evidence="7">
    <location>
        <begin position="394"/>
        <end position="413"/>
    </location>
</feature>
<name>A0ABY2S4B3_9PSEU</name>
<dbReference type="InterPro" id="IPR011701">
    <property type="entry name" value="MFS"/>
</dbReference>
<evidence type="ECO:0000256" key="3">
    <source>
        <dbReference type="ARBA" id="ARBA00022475"/>
    </source>
</evidence>
<feature type="transmembrane region" description="Helical" evidence="7">
    <location>
        <begin position="346"/>
        <end position="373"/>
    </location>
</feature>